<keyword evidence="4" id="KW-1185">Reference proteome</keyword>
<dbReference type="InterPro" id="IPR012495">
    <property type="entry name" value="TadE-like_dom"/>
</dbReference>
<keyword evidence="1" id="KW-0472">Membrane</keyword>
<protein>
    <submittedName>
        <fullName evidence="3">TadE-like protein</fullName>
    </submittedName>
</protein>
<feature type="transmembrane region" description="Helical" evidence="1">
    <location>
        <begin position="20"/>
        <end position="38"/>
    </location>
</feature>
<keyword evidence="1" id="KW-1133">Transmembrane helix</keyword>
<dbReference type="Pfam" id="PF07811">
    <property type="entry name" value="TadE"/>
    <property type="match status" value="1"/>
</dbReference>
<feature type="domain" description="TadE-like" evidence="2">
    <location>
        <begin position="17"/>
        <end position="59"/>
    </location>
</feature>
<evidence type="ECO:0000313" key="3">
    <source>
        <dbReference type="EMBL" id="SMP65140.1"/>
    </source>
</evidence>
<evidence type="ECO:0000259" key="2">
    <source>
        <dbReference type="Pfam" id="PF07811"/>
    </source>
</evidence>
<gene>
    <name evidence="3" type="ORF">SAMN06296020_11267</name>
</gene>
<evidence type="ECO:0000313" key="4">
    <source>
        <dbReference type="Proteomes" id="UP001158066"/>
    </source>
</evidence>
<reference evidence="3" key="1">
    <citation type="submission" date="2017-05" db="EMBL/GenBank/DDBJ databases">
        <authorList>
            <person name="Varghese N."/>
            <person name="Submissions S."/>
        </authorList>
    </citation>
    <scope>NUCLEOTIDE SEQUENCE</scope>
    <source>
        <strain evidence="3">Su22</strain>
    </source>
</reference>
<keyword evidence="1" id="KW-0812">Transmembrane</keyword>
<evidence type="ECO:0000256" key="1">
    <source>
        <dbReference type="SAM" id="Phobius"/>
    </source>
</evidence>
<name>A0AA45WYT9_9CLOT</name>
<dbReference type="Proteomes" id="UP001158066">
    <property type="component" value="Unassembled WGS sequence"/>
</dbReference>
<accession>A0AA45WYT9</accession>
<proteinExistence type="predicted"/>
<comment type="caution">
    <text evidence="3">The sequence shown here is derived from an EMBL/GenBank/DDBJ whole genome shotgun (WGS) entry which is preliminary data.</text>
</comment>
<dbReference type="AlphaFoldDB" id="A0AA45WYT9"/>
<dbReference type="RefSeq" id="WP_283410113.1">
    <property type="nucleotide sequence ID" value="NZ_FXUF01000012.1"/>
</dbReference>
<dbReference type="EMBL" id="FXUF01000012">
    <property type="protein sequence ID" value="SMP65140.1"/>
    <property type="molecule type" value="Genomic_DNA"/>
</dbReference>
<organism evidence="3 4">
    <name type="scientific">Anoxynatronum buryatiense</name>
    <dbReference type="NCBI Taxonomy" id="489973"/>
    <lineage>
        <taxon>Bacteria</taxon>
        <taxon>Bacillati</taxon>
        <taxon>Bacillota</taxon>
        <taxon>Clostridia</taxon>
        <taxon>Eubacteriales</taxon>
        <taxon>Clostridiaceae</taxon>
        <taxon>Anoxynatronum</taxon>
    </lineage>
</organism>
<sequence>MKRRMNGSIKGFQNENGQSLVELALILPIIVLLLFGTVEFGRVFYSYITVTSGVREGVRVAAIGKNDAEIEARIREAVTLAESDTRLQILSITPAEGSRPPGVPVTVEIRYNMPLITPLIGDYLPNPVPLTASATMRRE</sequence>